<organism evidence="2 3">
    <name type="scientific">Caenorhabditis nigoni</name>
    <dbReference type="NCBI Taxonomy" id="1611254"/>
    <lineage>
        <taxon>Eukaryota</taxon>
        <taxon>Metazoa</taxon>
        <taxon>Ecdysozoa</taxon>
        <taxon>Nematoda</taxon>
        <taxon>Chromadorea</taxon>
        <taxon>Rhabditida</taxon>
        <taxon>Rhabditina</taxon>
        <taxon>Rhabditomorpha</taxon>
        <taxon>Rhabditoidea</taxon>
        <taxon>Rhabditidae</taxon>
        <taxon>Peloderinae</taxon>
        <taxon>Caenorhabditis</taxon>
    </lineage>
</organism>
<dbReference type="AlphaFoldDB" id="A0A2G5S8Y3"/>
<protein>
    <submittedName>
        <fullName evidence="2">Uncharacterized protein</fullName>
    </submittedName>
</protein>
<comment type="caution">
    <text evidence="2">The sequence shown here is derived from an EMBL/GenBank/DDBJ whole genome shotgun (WGS) entry which is preliminary data.</text>
</comment>
<name>A0A2G5S8Y3_9PELO</name>
<evidence type="ECO:0000256" key="1">
    <source>
        <dbReference type="SAM" id="MobiDB-lite"/>
    </source>
</evidence>
<keyword evidence="3" id="KW-1185">Reference proteome</keyword>
<reference evidence="3" key="1">
    <citation type="submission" date="2017-10" db="EMBL/GenBank/DDBJ databases">
        <title>Rapid genome shrinkage in a self-fertile nematode reveals novel sperm competition proteins.</title>
        <authorList>
            <person name="Yin D."/>
            <person name="Schwarz E.M."/>
            <person name="Thomas C.G."/>
            <person name="Felde R.L."/>
            <person name="Korf I.F."/>
            <person name="Cutter A.D."/>
            <person name="Schartner C.M."/>
            <person name="Ralston E.J."/>
            <person name="Meyer B.J."/>
            <person name="Haag E.S."/>
        </authorList>
    </citation>
    <scope>NUCLEOTIDE SEQUENCE [LARGE SCALE GENOMIC DNA]</scope>
    <source>
        <strain evidence="3">JU1422</strain>
    </source>
</reference>
<accession>A0A2G5S8Y3</accession>
<sequence>MSETNIKLHNDTEFQFYERKNGDSLKMSFSAIRQSKWDELKATMFYLDSNDFEKCRLQKNECCASLNGFVENINPEKRIYMRQLPILVSMADKEPRFLFEEVFEIASLLLRRSSKSKELPEKLKMYPGTMWACGPKNTLLEVITLTEVKQLFEDADIDKRLVTITPDVEFSSLIDMCRIGACQNLHFTDYRGKSSVYRALAIHRIFCECVLGLNWATNTCREHLNCKEDCRKKVIDVMIKYSSKEEASSMDFIPMETVQMEIAKLKREECYFKEQREVNLQFNYLFQGLSNDKIISLDLYNTMTDYFPIPKNEALSELNCAPVQGMRLSFLLGWIVQFIGVIDKDIESQGVSLANVLVSNLEFLIEKDVEKTIEFMRNEMVFDRKGLTVRAFMSDETQDKTQSKYDRMAEKAKLRKQAVQQKKNKKGGKQKLEKEKAENDYSETELKDLFNETMTLLASKSGSETVCLKISFE</sequence>
<dbReference type="STRING" id="1611254.A0A2G5S8Y3"/>
<evidence type="ECO:0000313" key="3">
    <source>
        <dbReference type="Proteomes" id="UP000230233"/>
    </source>
</evidence>
<gene>
    <name evidence="2" type="ORF">B9Z55_029120</name>
</gene>
<dbReference type="Proteomes" id="UP000230233">
    <property type="component" value="Unassembled WGS sequence"/>
</dbReference>
<feature type="region of interest" description="Disordered" evidence="1">
    <location>
        <begin position="416"/>
        <end position="443"/>
    </location>
</feature>
<dbReference type="EMBL" id="PDUG01000103">
    <property type="protein sequence ID" value="PIC11383.1"/>
    <property type="molecule type" value="Genomic_DNA"/>
</dbReference>
<evidence type="ECO:0000313" key="2">
    <source>
        <dbReference type="EMBL" id="PIC11383.1"/>
    </source>
</evidence>
<feature type="compositionally biased region" description="Basic and acidic residues" evidence="1">
    <location>
        <begin position="430"/>
        <end position="443"/>
    </location>
</feature>
<proteinExistence type="predicted"/>